<dbReference type="Pfam" id="PF20254">
    <property type="entry name" value="DMFA2_C"/>
    <property type="match status" value="1"/>
</dbReference>
<organism evidence="2 3">
    <name type="scientific">Nocardiopsis ansamitocini</name>
    <dbReference type="NCBI Taxonomy" id="1670832"/>
    <lineage>
        <taxon>Bacteria</taxon>
        <taxon>Bacillati</taxon>
        <taxon>Actinomycetota</taxon>
        <taxon>Actinomycetes</taxon>
        <taxon>Streptosporangiales</taxon>
        <taxon>Nocardiopsidaceae</taxon>
        <taxon>Nocardiopsis</taxon>
    </lineage>
</organism>
<protein>
    <submittedName>
        <fullName evidence="2">Large subunit of N,N-dimethylformamidase</fullName>
    </submittedName>
</protein>
<gene>
    <name evidence="2" type="ORF">Nans01_46900</name>
</gene>
<dbReference type="InterPro" id="IPR029062">
    <property type="entry name" value="Class_I_gatase-like"/>
</dbReference>
<reference evidence="2" key="1">
    <citation type="submission" date="2023-02" db="EMBL/GenBank/DDBJ databases">
        <title>Nocardiopsis ansamitocini NBRC 112285.</title>
        <authorList>
            <person name="Ichikawa N."/>
            <person name="Sato H."/>
            <person name="Tonouchi N."/>
        </authorList>
    </citation>
    <scope>NUCLEOTIDE SEQUENCE</scope>
    <source>
        <strain evidence="2">NBRC 112285</strain>
    </source>
</reference>
<dbReference type="EMBL" id="BSQG01000013">
    <property type="protein sequence ID" value="GLU50339.1"/>
    <property type="molecule type" value="Genomic_DNA"/>
</dbReference>
<keyword evidence="3" id="KW-1185">Reference proteome</keyword>
<name>A0A9W6P9Y7_9ACTN</name>
<dbReference type="Proteomes" id="UP001165092">
    <property type="component" value="Unassembled WGS sequence"/>
</dbReference>
<dbReference type="InterPro" id="IPR046540">
    <property type="entry name" value="DMFA2_C"/>
</dbReference>
<evidence type="ECO:0000313" key="3">
    <source>
        <dbReference type="Proteomes" id="UP001165092"/>
    </source>
</evidence>
<evidence type="ECO:0000259" key="1">
    <source>
        <dbReference type="Pfam" id="PF20254"/>
    </source>
</evidence>
<comment type="caution">
    <text evidence="2">The sequence shown here is derived from an EMBL/GenBank/DDBJ whole genome shotgun (WGS) entry which is preliminary data.</text>
</comment>
<evidence type="ECO:0000313" key="2">
    <source>
        <dbReference type="EMBL" id="GLU50339.1"/>
    </source>
</evidence>
<sequence>MRLFGYLDRLSAQPGDELSVMISAPEGTATLDLVRLVHGDENPRGPGFVTEPVDSWAPVETAVGPQITLPGSYLVAEGVFAGRLGPRTTLEVLAWPTTPDSEGVQGLLSVVDDAGGTVAALVLDHGRPAVITAEGTAVRLDAPLSARRWYRVRATLDGDRTQVCATAVTPFAGEAAHSERSGSGAPGLDRASGVLAAATRLEKVGPGRARPEGLYNGKLERPVVRSDGEVVAEWAFSEDHAEAGVPDVSGNRHHARLVNMPARAMTGHSWDGSASDPRTAPEQYGAIHFHDDDLIDAGWQVSARVGLPADLPSGIYAVRVRVRTPEGGETDHIPVVVRPADHQAKAPVAYLIPTFTYVAYANERLQHRLDYEAEGITDHPITPDRFDRALADHPEFGGSLYDHHSDGSGVCYSSFLRPIPNMRPDYRMWLQNAPRHLGADLYLIPWFRRQGFEYDVISDHDLHADPDLLDDYQVVVTGSHPEYHSQSMLDSIARHTGSGGSLMYLGGNGFYWVTSQDPERPHALEVRRSSGIRTWEVRPGEQHHSTTGEQGGLWRWRGRSPNAMLGVGMCSQGWDEKAPPFERTELSYAPEWSWVFEGVDDRVIGDFGLIMDGASGDEVDRCDFALGSPPNTAVLATSRRHSDYYQLAVEDVLMLAPGLGGSECTDVRSDMVVVEQPSGGAVFSVGSICFTGCVPVDDYDNNVSHLLRNVLRNFRDRGAKNTASAR</sequence>
<accession>A0A9W6P9Y7</accession>
<proteinExistence type="predicted"/>
<dbReference type="SUPFAM" id="SSF52317">
    <property type="entry name" value="Class I glutamine amidotransferase-like"/>
    <property type="match status" value="1"/>
</dbReference>
<feature type="domain" description="N,N-dimethylformamidase beta subunit-like C-terminal" evidence="1">
    <location>
        <begin position="263"/>
        <end position="695"/>
    </location>
</feature>
<dbReference type="AlphaFoldDB" id="A0A9W6P9Y7"/>